<evidence type="ECO:0000313" key="2">
    <source>
        <dbReference type="EMBL" id="KAJ1186434.1"/>
    </source>
</evidence>
<protein>
    <submittedName>
        <fullName evidence="2">Uncharacterized protein</fullName>
    </submittedName>
</protein>
<accession>A0AAV7UDG0</accession>
<gene>
    <name evidence="2" type="ORF">NDU88_003215</name>
</gene>
<evidence type="ECO:0000256" key="1">
    <source>
        <dbReference type="SAM" id="MobiDB-lite"/>
    </source>
</evidence>
<sequence>MPGFPTGSRKDHGDRNQNIGGCGLTTLQQKVTTLMAISTKLATRVENLEGHTFRNNLRFVGFLERCKGTYMDALGYVLSDPREVDQSFASYYEALYALRGSLSPDQIL</sequence>
<dbReference type="AlphaFoldDB" id="A0AAV7UDG0"/>
<feature type="region of interest" description="Disordered" evidence="1">
    <location>
        <begin position="1"/>
        <end position="21"/>
    </location>
</feature>
<comment type="caution">
    <text evidence="2">The sequence shown here is derived from an EMBL/GenBank/DDBJ whole genome shotgun (WGS) entry which is preliminary data.</text>
</comment>
<name>A0AAV7UDG0_PLEWA</name>
<organism evidence="2 3">
    <name type="scientific">Pleurodeles waltl</name>
    <name type="common">Iberian ribbed newt</name>
    <dbReference type="NCBI Taxonomy" id="8319"/>
    <lineage>
        <taxon>Eukaryota</taxon>
        <taxon>Metazoa</taxon>
        <taxon>Chordata</taxon>
        <taxon>Craniata</taxon>
        <taxon>Vertebrata</taxon>
        <taxon>Euteleostomi</taxon>
        <taxon>Amphibia</taxon>
        <taxon>Batrachia</taxon>
        <taxon>Caudata</taxon>
        <taxon>Salamandroidea</taxon>
        <taxon>Salamandridae</taxon>
        <taxon>Pleurodelinae</taxon>
        <taxon>Pleurodeles</taxon>
    </lineage>
</organism>
<keyword evidence="3" id="KW-1185">Reference proteome</keyword>
<dbReference type="Proteomes" id="UP001066276">
    <property type="component" value="Chromosome 3_1"/>
</dbReference>
<reference evidence="2" key="1">
    <citation type="journal article" date="2022" name="bioRxiv">
        <title>Sequencing and chromosome-scale assembly of the giantPleurodeles waltlgenome.</title>
        <authorList>
            <person name="Brown T."/>
            <person name="Elewa A."/>
            <person name="Iarovenko S."/>
            <person name="Subramanian E."/>
            <person name="Araus A.J."/>
            <person name="Petzold A."/>
            <person name="Susuki M."/>
            <person name="Suzuki K.-i.T."/>
            <person name="Hayashi T."/>
            <person name="Toyoda A."/>
            <person name="Oliveira C."/>
            <person name="Osipova E."/>
            <person name="Leigh N.D."/>
            <person name="Simon A."/>
            <person name="Yun M.H."/>
        </authorList>
    </citation>
    <scope>NUCLEOTIDE SEQUENCE</scope>
    <source>
        <strain evidence="2">20211129_DDA</strain>
        <tissue evidence="2">Liver</tissue>
    </source>
</reference>
<dbReference type="EMBL" id="JANPWB010000005">
    <property type="protein sequence ID" value="KAJ1186434.1"/>
    <property type="molecule type" value="Genomic_DNA"/>
</dbReference>
<proteinExistence type="predicted"/>
<evidence type="ECO:0000313" key="3">
    <source>
        <dbReference type="Proteomes" id="UP001066276"/>
    </source>
</evidence>